<dbReference type="InterPro" id="IPR009056">
    <property type="entry name" value="Cyt_c-like_dom"/>
</dbReference>
<comment type="caution">
    <text evidence="6">The sequence shown here is derived from an EMBL/GenBank/DDBJ whole genome shotgun (WGS) entry which is preliminary data.</text>
</comment>
<gene>
    <name evidence="6" type="primary">norC_3</name>
    <name evidence="6" type="ORF">GALL_158890</name>
</gene>
<dbReference type="PROSITE" id="PS51007">
    <property type="entry name" value="CYTC"/>
    <property type="match status" value="1"/>
</dbReference>
<evidence type="ECO:0000256" key="1">
    <source>
        <dbReference type="ARBA" id="ARBA00022617"/>
    </source>
</evidence>
<evidence type="ECO:0000256" key="3">
    <source>
        <dbReference type="ARBA" id="ARBA00023004"/>
    </source>
</evidence>
<dbReference type="InterPro" id="IPR036909">
    <property type="entry name" value="Cyt_c-like_dom_sf"/>
</dbReference>
<evidence type="ECO:0000256" key="4">
    <source>
        <dbReference type="SAM" id="Phobius"/>
    </source>
</evidence>
<feature type="transmembrane region" description="Helical" evidence="4">
    <location>
        <begin position="12"/>
        <end position="37"/>
    </location>
</feature>
<keyword evidence="2" id="KW-0479">Metal-binding</keyword>
<dbReference type="EMBL" id="MLJW01000078">
    <property type="protein sequence ID" value="OIR02031.1"/>
    <property type="molecule type" value="Genomic_DNA"/>
</dbReference>
<dbReference type="GO" id="GO:0009055">
    <property type="term" value="F:electron transfer activity"/>
    <property type="evidence" value="ECO:0007669"/>
    <property type="project" value="InterPro"/>
</dbReference>
<name>A0A1J5S1E1_9ZZZZ</name>
<proteinExistence type="predicted"/>
<organism evidence="6">
    <name type="scientific">mine drainage metagenome</name>
    <dbReference type="NCBI Taxonomy" id="410659"/>
    <lineage>
        <taxon>unclassified sequences</taxon>
        <taxon>metagenomes</taxon>
        <taxon>ecological metagenomes</taxon>
    </lineage>
</organism>
<accession>A0A1J5S1E1</accession>
<evidence type="ECO:0000259" key="5">
    <source>
        <dbReference type="PROSITE" id="PS51007"/>
    </source>
</evidence>
<dbReference type="Pfam" id="PF00034">
    <property type="entry name" value="Cytochrom_C"/>
    <property type="match status" value="1"/>
</dbReference>
<evidence type="ECO:0000256" key="2">
    <source>
        <dbReference type="ARBA" id="ARBA00022723"/>
    </source>
</evidence>
<dbReference type="SUPFAM" id="SSF46626">
    <property type="entry name" value="Cytochrome c"/>
    <property type="match status" value="1"/>
</dbReference>
<dbReference type="GO" id="GO:0020037">
    <property type="term" value="F:heme binding"/>
    <property type="evidence" value="ECO:0007669"/>
    <property type="project" value="InterPro"/>
</dbReference>
<keyword evidence="4" id="KW-1133">Transmembrane helix</keyword>
<dbReference type="GO" id="GO:0046872">
    <property type="term" value="F:metal ion binding"/>
    <property type="evidence" value="ECO:0007669"/>
    <property type="project" value="UniProtKB-KW"/>
</dbReference>
<keyword evidence="1" id="KW-0349">Heme</keyword>
<protein>
    <submittedName>
        <fullName evidence="6">Nitric oxide reductase subunit C</fullName>
    </submittedName>
</protein>
<keyword evidence="4" id="KW-0472">Membrane</keyword>
<sequence>MAEHLTKSAARNIFYGGSLFFFVIFVGLVAQSVHYAIDNGGKISASAAAGKRVWERHACFDCHTLFGEGARFAPELGKVWLRYGGDKDPQGARDALKSWIRSQPTRIEGRHQMPQFNLTDQELDELVDFFIYTSTINTQNWPPQPKTAG</sequence>
<evidence type="ECO:0000313" key="6">
    <source>
        <dbReference type="EMBL" id="OIR02031.1"/>
    </source>
</evidence>
<reference evidence="6" key="1">
    <citation type="submission" date="2016-10" db="EMBL/GenBank/DDBJ databases">
        <title>Sequence of Gallionella enrichment culture.</title>
        <authorList>
            <person name="Poehlein A."/>
            <person name="Muehling M."/>
            <person name="Daniel R."/>
        </authorList>
    </citation>
    <scope>NUCLEOTIDE SEQUENCE</scope>
</reference>
<dbReference type="Gene3D" id="1.10.760.10">
    <property type="entry name" value="Cytochrome c-like domain"/>
    <property type="match status" value="1"/>
</dbReference>
<keyword evidence="3" id="KW-0408">Iron</keyword>
<keyword evidence="4" id="KW-0812">Transmembrane</keyword>
<dbReference type="AlphaFoldDB" id="A0A1J5S1E1"/>
<feature type="domain" description="Cytochrome c" evidence="5">
    <location>
        <begin position="45"/>
        <end position="134"/>
    </location>
</feature>